<dbReference type="InterPro" id="IPR001478">
    <property type="entry name" value="PDZ"/>
</dbReference>
<organism evidence="2 3">
    <name type="scientific">Anseongella ginsenosidimutans</name>
    <dbReference type="NCBI Taxonomy" id="496056"/>
    <lineage>
        <taxon>Bacteria</taxon>
        <taxon>Pseudomonadati</taxon>
        <taxon>Bacteroidota</taxon>
        <taxon>Sphingobacteriia</taxon>
        <taxon>Sphingobacteriales</taxon>
        <taxon>Sphingobacteriaceae</taxon>
        <taxon>Anseongella</taxon>
    </lineage>
</organism>
<dbReference type="InterPro" id="IPR021109">
    <property type="entry name" value="Peptidase_aspartic_dom_sf"/>
</dbReference>
<dbReference type="PROSITE" id="PS50106">
    <property type="entry name" value="PDZ"/>
    <property type="match status" value="1"/>
</dbReference>
<dbReference type="InterPro" id="IPR036034">
    <property type="entry name" value="PDZ_sf"/>
</dbReference>
<feature type="domain" description="PDZ" evidence="1">
    <location>
        <begin position="299"/>
        <end position="357"/>
    </location>
</feature>
<protein>
    <submittedName>
        <fullName evidence="2">PDZ domain-containing protein</fullName>
    </submittedName>
</protein>
<dbReference type="EMBL" id="SMAD01000001">
    <property type="protein sequence ID" value="TCS90429.1"/>
    <property type="molecule type" value="Genomic_DNA"/>
</dbReference>
<dbReference type="AlphaFoldDB" id="A0A4R3KX85"/>
<dbReference type="OrthoDB" id="5580718at2"/>
<keyword evidence="3" id="KW-1185">Reference proteome</keyword>
<dbReference type="Proteomes" id="UP000295807">
    <property type="component" value="Unassembled WGS sequence"/>
</dbReference>
<sequence length="401" mass="44785">MKKITILIVIQFLFVSVYGQSAKEQLALANAAQLSNKNFYKEITFENRFGYFVIPVKIGNDVYQYIFDTGGYNTLTSEILEKNELPRLMEVQVGSSNQMKSKIAITKVPAVTINGIDFKDVGAFNFDFDASPQIKCYTNGGLIGKSIIGNAVWQINAAENKIILTDNIANLDNLDNALKIKVRVDKTLNPFIKVKINGKTESFLLDFGYGGFISLTEKDGKKYAAENVTEIIGEGAIGANGILQESTFVTALESFEISEIAIPNPIAYYSKSNNYNLIGTELTKYFIVTLNFQKSELYLTPLEGADSNGSGKSFGFDLNRNENTVYVSKIYNDLPADQAGLRVKDSVLTVNGQDINDYPYCDFYFYIRRLLREDKEICLEVKRSDEIKTLIIGKADLIIKP</sequence>
<name>A0A4R3KX85_9SPHI</name>
<dbReference type="SMART" id="SM00228">
    <property type="entry name" value="PDZ"/>
    <property type="match status" value="1"/>
</dbReference>
<proteinExistence type="predicted"/>
<evidence type="ECO:0000313" key="2">
    <source>
        <dbReference type="EMBL" id="TCS90429.1"/>
    </source>
</evidence>
<comment type="caution">
    <text evidence="2">The sequence shown here is derived from an EMBL/GenBank/DDBJ whole genome shotgun (WGS) entry which is preliminary data.</text>
</comment>
<evidence type="ECO:0000259" key="1">
    <source>
        <dbReference type="PROSITE" id="PS50106"/>
    </source>
</evidence>
<accession>A0A4R3KX85</accession>
<dbReference type="Pfam" id="PF13180">
    <property type="entry name" value="PDZ_2"/>
    <property type="match status" value="1"/>
</dbReference>
<dbReference type="RefSeq" id="WP_132127856.1">
    <property type="nucleotide sequence ID" value="NZ_CP042432.1"/>
</dbReference>
<dbReference type="SUPFAM" id="SSF50156">
    <property type="entry name" value="PDZ domain-like"/>
    <property type="match status" value="1"/>
</dbReference>
<gene>
    <name evidence="2" type="ORF">EDD80_101629</name>
</gene>
<dbReference type="Gene3D" id="2.40.70.10">
    <property type="entry name" value="Acid Proteases"/>
    <property type="match status" value="1"/>
</dbReference>
<evidence type="ECO:0000313" key="3">
    <source>
        <dbReference type="Proteomes" id="UP000295807"/>
    </source>
</evidence>
<dbReference type="Gene3D" id="2.30.42.10">
    <property type="match status" value="1"/>
</dbReference>
<reference evidence="2 3" key="1">
    <citation type="submission" date="2019-03" db="EMBL/GenBank/DDBJ databases">
        <title>Genomic Encyclopedia of Type Strains, Phase IV (KMG-IV): sequencing the most valuable type-strain genomes for metagenomic binning, comparative biology and taxonomic classification.</title>
        <authorList>
            <person name="Goeker M."/>
        </authorList>
    </citation>
    <scope>NUCLEOTIDE SEQUENCE [LARGE SCALE GENOMIC DNA]</scope>
    <source>
        <strain evidence="2 3">DSM 21100</strain>
    </source>
</reference>